<feature type="region of interest" description="Disordered" evidence="1">
    <location>
        <begin position="30"/>
        <end position="69"/>
    </location>
</feature>
<name>A0A0J8UD77_COCIT</name>
<accession>A0A0J8UD77</accession>
<sequence length="145" mass="15178">MGGVDGGVDSGVEDGGVGVGCAVGLDEVERSEVDSEVEVSGSGSEVGEEVDRADDVGVSSSRSSPVADDCGLWTASPRLSCRLSTPAPDTATARTMSESSKMESVDGHLILGGFRESIWGRSVEVWRCCRGERKRMPAPQDKEVK</sequence>
<dbReference type="VEuPathDB" id="FungiDB:CIHG_03002"/>
<dbReference type="EMBL" id="DS016987">
    <property type="protein sequence ID" value="KMU85218.1"/>
    <property type="molecule type" value="Genomic_DNA"/>
</dbReference>
<dbReference type="AlphaFoldDB" id="A0A0J8UD77"/>
<evidence type="ECO:0000313" key="2">
    <source>
        <dbReference type="EMBL" id="KMU85218.1"/>
    </source>
</evidence>
<evidence type="ECO:0000313" key="3">
    <source>
        <dbReference type="Proteomes" id="UP000054563"/>
    </source>
</evidence>
<reference evidence="3" key="1">
    <citation type="journal article" date="2010" name="Genome Res.">
        <title>Population genomic sequencing of Coccidioides fungi reveals recent hybridization and transposon control.</title>
        <authorList>
            <person name="Neafsey D.E."/>
            <person name="Barker B.M."/>
            <person name="Sharpton T.J."/>
            <person name="Stajich J.E."/>
            <person name="Park D.J."/>
            <person name="Whiston E."/>
            <person name="Hung C.-Y."/>
            <person name="McMahan C."/>
            <person name="White J."/>
            <person name="Sykes S."/>
            <person name="Heiman D."/>
            <person name="Young S."/>
            <person name="Zeng Q."/>
            <person name="Abouelleil A."/>
            <person name="Aftuck L."/>
            <person name="Bessette D."/>
            <person name="Brown A."/>
            <person name="FitzGerald M."/>
            <person name="Lui A."/>
            <person name="Macdonald J.P."/>
            <person name="Priest M."/>
            <person name="Orbach M.J."/>
            <person name="Galgiani J.N."/>
            <person name="Kirkland T.N."/>
            <person name="Cole G.T."/>
            <person name="Birren B.W."/>
            <person name="Henn M.R."/>
            <person name="Taylor J.W."/>
            <person name="Rounsley S.D."/>
        </authorList>
    </citation>
    <scope>NUCLEOTIDE SEQUENCE [LARGE SCALE GENOMIC DNA]</scope>
    <source>
        <strain evidence="3">H538.4</strain>
    </source>
</reference>
<dbReference type="Proteomes" id="UP000054563">
    <property type="component" value="Unassembled WGS sequence"/>
</dbReference>
<organism evidence="2 3">
    <name type="scientific">Coccidioides immitis H538.4</name>
    <dbReference type="NCBI Taxonomy" id="396776"/>
    <lineage>
        <taxon>Eukaryota</taxon>
        <taxon>Fungi</taxon>
        <taxon>Dikarya</taxon>
        <taxon>Ascomycota</taxon>
        <taxon>Pezizomycotina</taxon>
        <taxon>Eurotiomycetes</taxon>
        <taxon>Eurotiomycetidae</taxon>
        <taxon>Onygenales</taxon>
        <taxon>Onygenaceae</taxon>
        <taxon>Coccidioides</taxon>
    </lineage>
</organism>
<gene>
    <name evidence="2" type="ORF">CIHG_03002</name>
</gene>
<proteinExistence type="predicted"/>
<evidence type="ECO:0000256" key="1">
    <source>
        <dbReference type="SAM" id="MobiDB-lite"/>
    </source>
</evidence>
<protein>
    <submittedName>
        <fullName evidence="2">Uncharacterized protein</fullName>
    </submittedName>
</protein>